<proteinExistence type="predicted"/>
<organism evidence="1 2">
    <name type="scientific">Leptospira interrogans serovar Bataviae</name>
    <dbReference type="NCBI Taxonomy" id="312175"/>
    <lineage>
        <taxon>Bacteria</taxon>
        <taxon>Pseudomonadati</taxon>
        <taxon>Spirochaetota</taxon>
        <taxon>Spirochaetia</taxon>
        <taxon>Leptospirales</taxon>
        <taxon>Leptospiraceae</taxon>
        <taxon>Leptospira</taxon>
    </lineage>
</organism>
<accession>A0AAP9WSM7</accession>
<gene>
    <name evidence="1" type="ORF">Lepto1489_22095</name>
</gene>
<protein>
    <submittedName>
        <fullName evidence="1">DUF2971 domain-containing protein</fullName>
    </submittedName>
</protein>
<sequence>MEKLQNNKIENIIGQVLESQKLIYKSQQPLIHYTNGLGLNGILHSKTLRANHVSNLNDLSEILRSYHILVGILENISTNDPNLLLLIEKLKIQLNEKINSKIFPEIYIVSFSIKDDDLFLWRSYSTFNDAYALAFNKAFLASYAINDGAVLLQCVYDEQIQFSILEQVTQLFFNNINLSISENLQIYLDDYFRLIHVFVPYIKNSHFSQEEEIRLVLRNPKNLYQENRIKLGLNKGFFHKYVNIKMYRDEIDTEFEHSLREIIIGPNSRSQIENNQFKNTLNKLINENVGILLREIRDTKYNTLKF</sequence>
<reference evidence="1" key="1">
    <citation type="submission" date="2019-09" db="EMBL/GenBank/DDBJ databases">
        <title>Comparative Genomics of Leptospira interrogans Reveals Genome Plasticity - A Common Adaptive Strategy for Survival in Various Hosts.</title>
        <authorList>
            <person name="Ramli S.R."/>
            <person name="Bunk B."/>
            <person name="Goris M."/>
            <person name="Bhuju S."/>
            <person name="Jarek M."/>
            <person name="Sproer C."/>
            <person name="Mustakim S."/>
            <person name="Strommenger B."/>
            <person name="Pessler F."/>
        </authorList>
    </citation>
    <scope>NUCLEOTIDE SEQUENCE</scope>
    <source>
        <strain evidence="1">1489</strain>
        <plasmid evidence="1">p3</plasmid>
    </source>
</reference>
<evidence type="ECO:0000313" key="1">
    <source>
        <dbReference type="EMBL" id="QOI53072.1"/>
    </source>
</evidence>
<keyword evidence="1" id="KW-0614">Plasmid</keyword>
<evidence type="ECO:0000313" key="2">
    <source>
        <dbReference type="Proteomes" id="UP000663255"/>
    </source>
</evidence>
<dbReference type="EMBL" id="CP043896">
    <property type="protein sequence ID" value="QOI53072.1"/>
    <property type="molecule type" value="Genomic_DNA"/>
</dbReference>
<dbReference type="AlphaFoldDB" id="A0AAP9WSM7"/>
<name>A0AAP9WSM7_LEPIR</name>
<geneLocation type="plasmid" evidence="1 2">
    <name>p3</name>
</geneLocation>
<dbReference type="Proteomes" id="UP000663255">
    <property type="component" value="Plasmid p3"/>
</dbReference>
<dbReference type="RefSeq" id="WP_192505142.1">
    <property type="nucleotide sequence ID" value="NZ_CP043896.1"/>
</dbReference>